<evidence type="ECO:0000313" key="1">
    <source>
        <dbReference type="EMBL" id="QHU21993.1"/>
    </source>
</evidence>
<reference evidence="1" key="1">
    <citation type="journal article" date="2020" name="Nature">
        <title>Giant virus diversity and host interactions through global metagenomics.</title>
        <authorList>
            <person name="Schulz F."/>
            <person name="Roux S."/>
            <person name="Paez-Espino D."/>
            <person name="Jungbluth S."/>
            <person name="Walsh D.A."/>
            <person name="Denef V.J."/>
            <person name="McMahon K.D."/>
            <person name="Konstantinidis K.T."/>
            <person name="Eloe-Fadrosh E.A."/>
            <person name="Kyrpides N.C."/>
            <person name="Woyke T."/>
        </authorList>
    </citation>
    <scope>NUCLEOTIDE SEQUENCE</scope>
    <source>
        <strain evidence="1">GVMAG-S-3300013286-35</strain>
    </source>
</reference>
<proteinExistence type="predicted"/>
<dbReference type="AlphaFoldDB" id="A0A6C0KXL3"/>
<dbReference type="SUPFAM" id="SSF53448">
    <property type="entry name" value="Nucleotide-diphospho-sugar transferases"/>
    <property type="match status" value="1"/>
</dbReference>
<protein>
    <recommendedName>
        <fullName evidence="2">Glycosyltransferase</fullName>
    </recommendedName>
</protein>
<dbReference type="InterPro" id="IPR007877">
    <property type="entry name" value="DUF707"/>
</dbReference>
<dbReference type="Pfam" id="PF05212">
    <property type="entry name" value="DUF707"/>
    <property type="match status" value="1"/>
</dbReference>
<name>A0A6C0KXL3_9ZZZZ</name>
<dbReference type="EMBL" id="MN740994">
    <property type="protein sequence ID" value="QHU21993.1"/>
    <property type="molecule type" value="Genomic_DNA"/>
</dbReference>
<organism evidence="1">
    <name type="scientific">viral metagenome</name>
    <dbReference type="NCBI Taxonomy" id="1070528"/>
    <lineage>
        <taxon>unclassified sequences</taxon>
        <taxon>metagenomes</taxon>
        <taxon>organismal metagenomes</taxon>
    </lineage>
</organism>
<dbReference type="InterPro" id="IPR029044">
    <property type="entry name" value="Nucleotide-diphossugar_trans"/>
</dbReference>
<accession>A0A6C0KXL3</accession>
<evidence type="ECO:0008006" key="2">
    <source>
        <dbReference type="Google" id="ProtNLM"/>
    </source>
</evidence>
<sequence>MNLVFTSAGDNTRFNTLWVSSEQTYDIVVYYYGDSDENYEKYKAISKLCLRRKGSKFQNFYQFYTSYPDIIVHYDLFFILDDDIIISVGDINNMFRIANKYNLAICQPSFKKGSIVSHGITRHKPQIFLQYTNFVEVNTPLFSRAALDKAMTKYSPNLIGWGIDFLYIWANGFSETAYAVIHGVQCINPRAQEKGGRRELYLIPLHSTRRVVWEAYADSIGCPKSFPIRCYKYIKIADSNK</sequence>